<accession>A0AA47MLC5</accession>
<name>A0AA47MLC5_MERPO</name>
<proteinExistence type="predicted"/>
<comment type="caution">
    <text evidence="2">The sequence shown here is derived from an EMBL/GenBank/DDBJ whole genome shotgun (WGS) entry which is preliminary data.</text>
</comment>
<dbReference type="AlphaFoldDB" id="A0AA47MLC5"/>
<feature type="compositionally biased region" description="Basic and acidic residues" evidence="1">
    <location>
        <begin position="174"/>
        <end position="188"/>
    </location>
</feature>
<dbReference type="InterPro" id="IPR035983">
    <property type="entry name" value="Hect_E3_ubiquitin_ligase"/>
</dbReference>
<feature type="region of interest" description="Disordered" evidence="1">
    <location>
        <begin position="174"/>
        <end position="237"/>
    </location>
</feature>
<feature type="compositionally biased region" description="Basic and acidic residues" evidence="1">
    <location>
        <begin position="55"/>
        <end position="74"/>
    </location>
</feature>
<organism evidence="2 3">
    <name type="scientific">Merluccius polli</name>
    <name type="common">Benguela hake</name>
    <name type="synonym">Merluccius cadenati</name>
    <dbReference type="NCBI Taxonomy" id="89951"/>
    <lineage>
        <taxon>Eukaryota</taxon>
        <taxon>Metazoa</taxon>
        <taxon>Chordata</taxon>
        <taxon>Craniata</taxon>
        <taxon>Vertebrata</taxon>
        <taxon>Euteleostomi</taxon>
        <taxon>Actinopterygii</taxon>
        <taxon>Neopterygii</taxon>
        <taxon>Teleostei</taxon>
        <taxon>Neoteleostei</taxon>
        <taxon>Acanthomorphata</taxon>
        <taxon>Zeiogadaria</taxon>
        <taxon>Gadariae</taxon>
        <taxon>Gadiformes</taxon>
        <taxon>Gadoidei</taxon>
        <taxon>Merlucciidae</taxon>
        <taxon>Merluccius</taxon>
    </lineage>
</organism>
<evidence type="ECO:0000256" key="1">
    <source>
        <dbReference type="SAM" id="MobiDB-lite"/>
    </source>
</evidence>
<feature type="region of interest" description="Disordered" evidence="1">
    <location>
        <begin position="44"/>
        <end position="95"/>
    </location>
</feature>
<dbReference type="GO" id="GO:0004842">
    <property type="term" value="F:ubiquitin-protein transferase activity"/>
    <property type="evidence" value="ECO:0007669"/>
    <property type="project" value="InterPro"/>
</dbReference>
<evidence type="ECO:0000313" key="2">
    <source>
        <dbReference type="EMBL" id="KAK0142181.1"/>
    </source>
</evidence>
<keyword evidence="3" id="KW-1185">Reference proteome</keyword>
<feature type="compositionally biased region" description="Basic and acidic residues" evidence="1">
    <location>
        <begin position="202"/>
        <end position="213"/>
    </location>
</feature>
<dbReference type="Proteomes" id="UP001174136">
    <property type="component" value="Unassembled WGS sequence"/>
</dbReference>
<gene>
    <name evidence="2" type="ORF">N1851_020117</name>
</gene>
<reference evidence="2" key="1">
    <citation type="journal article" date="2023" name="Front. Mar. Sci.">
        <title>A new Merluccius polli reference genome to investigate the effects of global change in West African waters.</title>
        <authorList>
            <person name="Mateo J.L."/>
            <person name="Blanco-Fernandez C."/>
            <person name="Garcia-Vazquez E."/>
            <person name="Machado-Schiaffino G."/>
        </authorList>
    </citation>
    <scope>NUCLEOTIDE SEQUENCE</scope>
    <source>
        <strain evidence="2">C29</strain>
        <tissue evidence="2">Fin</tissue>
    </source>
</reference>
<evidence type="ECO:0000313" key="3">
    <source>
        <dbReference type="Proteomes" id="UP001174136"/>
    </source>
</evidence>
<dbReference type="SUPFAM" id="SSF56204">
    <property type="entry name" value="Hect, E3 ligase catalytic domain"/>
    <property type="match status" value="1"/>
</dbReference>
<protein>
    <submittedName>
        <fullName evidence="2">Uncharacterized protein</fullName>
    </submittedName>
</protein>
<dbReference type="EMBL" id="JAOPHQ010003704">
    <property type="protein sequence ID" value="KAK0142181.1"/>
    <property type="molecule type" value="Genomic_DNA"/>
</dbReference>
<sequence length="670" mass="76115">MEDGDLAKYISSFGDRLALKSFCRNGTTLQKTKMGLFEKLRVKLKKRNNAEENENENRKTKQARKPEENKKQDAEPADSSAQSAHSSNKGRKASHRKIEIGWLHCEGEQRKQIRSKQGGGTRMVPIGIGCGMDEVLQKGKRLFFPDGLSSKGHESQFNFELRDYKQNPVQEDITELKDDRATDGEKSKCGVITIDEDEADDHQDSHDDSRDDSQQDDPQCDSEQNKSERVQEEEDDVSITGIRYGTLFECALVTDIESEVTIGPGCSEIETDSDNDTEPFDFGFQPQLQLQPPITLDVSSSLHSASSLQQVMDTPPEQLLSTSTVSNDASPAQLPASTSQASLAKIINIHHGNCLNELIKEFMDPTLLTHPLIMRRILPDNSVEKGIGEGVVRDIYCSFWQEFYDRCTVGTAVKVPFIRHDFSCETWKAIARILVSGLQTCQYLPIKLALPLMEDLFHGSVCSNLLESFLQYVSIQDQDILKKALEDFSSVDPDELMEVLENYECQKMVKAETLPQILKEIAHKELVQKPRYVIDCWKEEMHGKVNIAHDDLLARYHALRPNPRRVQGLLDFQEVMTSKQREVENHLRRYLRELDEDHLGKFLRFTTGSDLISCTKIQVVFTKMSDFSRRPIGHTCGFVLEVSDSYDNFPDFRSEFNAVLDSNIWVMDIV</sequence>